<dbReference type="PANTHER" id="PTHR11496:SF102">
    <property type="entry name" value="ALCOHOL DEHYDROGENASE 4"/>
    <property type="match status" value="1"/>
</dbReference>
<dbReference type="GO" id="GO:0046872">
    <property type="term" value="F:metal ion binding"/>
    <property type="evidence" value="ECO:0007669"/>
    <property type="project" value="InterPro"/>
</dbReference>
<dbReference type="CDD" id="cd08551">
    <property type="entry name" value="Fe-ADH"/>
    <property type="match status" value="1"/>
</dbReference>
<comment type="caution">
    <text evidence="7">The sequence shown here is derived from an EMBL/GenBank/DDBJ whole genome shotgun (WGS) entry which is preliminary data.</text>
</comment>
<dbReference type="Gene3D" id="3.40.50.1970">
    <property type="match status" value="1"/>
</dbReference>
<dbReference type="Pfam" id="PF00465">
    <property type="entry name" value="Fe-ADH"/>
    <property type="match status" value="1"/>
</dbReference>
<evidence type="ECO:0000256" key="1">
    <source>
        <dbReference type="ARBA" id="ARBA00001962"/>
    </source>
</evidence>
<dbReference type="PROSITE" id="PS00913">
    <property type="entry name" value="ADH_IRON_1"/>
    <property type="match status" value="1"/>
</dbReference>
<evidence type="ECO:0000259" key="6">
    <source>
        <dbReference type="Pfam" id="PF25137"/>
    </source>
</evidence>
<keyword evidence="8" id="KW-1185">Reference proteome</keyword>
<dbReference type="STRING" id="1184151.AW736_05575"/>
<feature type="domain" description="Fe-containing alcohol dehydrogenase-like C-terminal" evidence="6">
    <location>
        <begin position="188"/>
        <end position="383"/>
    </location>
</feature>
<dbReference type="Proteomes" id="UP000078486">
    <property type="component" value="Unassembled WGS sequence"/>
</dbReference>
<organism evidence="7 8">
    <name type="scientific">Termitidicoccus mucosus</name>
    <dbReference type="NCBI Taxonomy" id="1184151"/>
    <lineage>
        <taxon>Bacteria</taxon>
        <taxon>Pseudomonadati</taxon>
        <taxon>Verrucomicrobiota</taxon>
        <taxon>Opitutia</taxon>
        <taxon>Opitutales</taxon>
        <taxon>Opitutaceae</taxon>
        <taxon>Termitidicoccus</taxon>
    </lineage>
</organism>
<sequence length="383" mass="40178">MDTVILQQPHRLLFGCGSAQSIPGELAAAGLRRAFVVTSTPVVASSAVASLCDAWRASGLALEIAPLVDREPEIALFETVLAVARVFRPDVVIGLGGGSPLDVAKLTAALLDGVQDVREVFGIGFLKKRATHLICIPTTAGTGAEVSPNAILLDEAERLKKGAVSPHLVPDLAVCDPDLTLTVPPAVTAATGIDALVHCMEAYANKHAHPAVDVYALEGIRRIGRSIERAVRDGADRDARADVMLGALYGGLCLGPVNTAAVHALSYPLGGEYRIAHGMANSLLMPHVFRFNLTAMPARYADIALALGCAPTATVSATAAAGLAWLVALSRACGIPQRLRDVGVPESDLPRLAQEAMKVTRLLKNNPRELTATDALGIYRDAY</sequence>
<evidence type="ECO:0000256" key="2">
    <source>
        <dbReference type="ARBA" id="ARBA00007358"/>
    </source>
</evidence>
<protein>
    <submittedName>
        <fullName evidence="7">Alcohol dehydrogenase</fullName>
    </submittedName>
</protein>
<dbReference type="InterPro" id="IPR039697">
    <property type="entry name" value="Alcohol_dehydrogenase_Fe"/>
</dbReference>
<comment type="similarity">
    <text evidence="2">Belongs to the iron-containing alcohol dehydrogenase family.</text>
</comment>
<evidence type="ECO:0000259" key="5">
    <source>
        <dbReference type="Pfam" id="PF00465"/>
    </source>
</evidence>
<evidence type="ECO:0000256" key="4">
    <source>
        <dbReference type="ARBA" id="ARBA00023027"/>
    </source>
</evidence>
<dbReference type="Pfam" id="PF25137">
    <property type="entry name" value="ADH_Fe_C"/>
    <property type="match status" value="1"/>
</dbReference>
<dbReference type="InterPro" id="IPR001670">
    <property type="entry name" value="ADH_Fe/GldA"/>
</dbReference>
<keyword evidence="3" id="KW-0560">Oxidoreductase</keyword>
<evidence type="ECO:0000256" key="3">
    <source>
        <dbReference type="ARBA" id="ARBA00023002"/>
    </source>
</evidence>
<keyword evidence="4" id="KW-0520">NAD</keyword>
<feature type="domain" description="Alcohol dehydrogenase iron-type/glycerol dehydrogenase GldA" evidence="5">
    <location>
        <begin position="9"/>
        <end position="177"/>
    </location>
</feature>
<dbReference type="RefSeq" id="WP_068769809.1">
    <property type="nucleotide sequence ID" value="NZ_CP109796.1"/>
</dbReference>
<dbReference type="OrthoDB" id="9815791at2"/>
<dbReference type="GO" id="GO:0004022">
    <property type="term" value="F:alcohol dehydrogenase (NAD+) activity"/>
    <property type="evidence" value="ECO:0007669"/>
    <property type="project" value="TreeGrafter"/>
</dbReference>
<gene>
    <name evidence="7" type="ORF">AW736_05575</name>
</gene>
<dbReference type="EMBL" id="LRRQ01000043">
    <property type="protein sequence ID" value="OAM91000.1"/>
    <property type="molecule type" value="Genomic_DNA"/>
</dbReference>
<dbReference type="FunFam" id="1.20.1090.10:FF:000001">
    <property type="entry name" value="Aldehyde-alcohol dehydrogenase"/>
    <property type="match status" value="1"/>
</dbReference>
<dbReference type="AlphaFoldDB" id="A0A178IMA5"/>
<comment type="cofactor">
    <cofactor evidence="1">
        <name>Fe cation</name>
        <dbReference type="ChEBI" id="CHEBI:24875"/>
    </cofactor>
</comment>
<proteinExistence type="inferred from homology"/>
<dbReference type="Gene3D" id="1.20.1090.10">
    <property type="entry name" value="Dehydroquinate synthase-like - alpha domain"/>
    <property type="match status" value="1"/>
</dbReference>
<reference evidence="7 8" key="1">
    <citation type="submission" date="2016-01" db="EMBL/GenBank/DDBJ databases">
        <title>High potential of lignocellulose degradation of a new Verrucomicrobia species.</title>
        <authorList>
            <person name="Wang Y."/>
            <person name="Shi Y."/>
            <person name="Qiu Z."/>
            <person name="Liu S."/>
            <person name="Yang H."/>
        </authorList>
    </citation>
    <scope>NUCLEOTIDE SEQUENCE [LARGE SCALE GENOMIC DNA]</scope>
    <source>
        <strain evidence="7 8">TSB47</strain>
    </source>
</reference>
<evidence type="ECO:0000313" key="7">
    <source>
        <dbReference type="EMBL" id="OAM91000.1"/>
    </source>
</evidence>
<evidence type="ECO:0000313" key="8">
    <source>
        <dbReference type="Proteomes" id="UP000078486"/>
    </source>
</evidence>
<dbReference type="InterPro" id="IPR056798">
    <property type="entry name" value="ADH_Fe_C"/>
</dbReference>
<dbReference type="SUPFAM" id="SSF56796">
    <property type="entry name" value="Dehydroquinate synthase-like"/>
    <property type="match status" value="1"/>
</dbReference>
<dbReference type="FunFam" id="3.40.50.1970:FF:000003">
    <property type="entry name" value="Alcohol dehydrogenase, iron-containing"/>
    <property type="match status" value="1"/>
</dbReference>
<accession>A0A178IMA5</accession>
<dbReference type="PANTHER" id="PTHR11496">
    <property type="entry name" value="ALCOHOL DEHYDROGENASE"/>
    <property type="match status" value="1"/>
</dbReference>
<name>A0A178IMA5_9BACT</name>
<dbReference type="InterPro" id="IPR018211">
    <property type="entry name" value="ADH_Fe_CS"/>
</dbReference>